<dbReference type="Pfam" id="PF12796">
    <property type="entry name" value="Ank_2"/>
    <property type="match status" value="1"/>
</dbReference>
<dbReference type="PROSITE" id="PS50297">
    <property type="entry name" value="ANK_REP_REGION"/>
    <property type="match status" value="1"/>
</dbReference>
<dbReference type="RefSeq" id="WP_304386134.1">
    <property type="nucleotide sequence ID" value="NZ_JAUPBL010000134.1"/>
</dbReference>
<gene>
    <name evidence="4" type="ORF">Q5M86_07035</name>
</gene>
<dbReference type="PANTHER" id="PTHR24198">
    <property type="entry name" value="ANKYRIN REPEAT AND PROTEIN KINASE DOMAIN-CONTAINING PROTEIN"/>
    <property type="match status" value="1"/>
</dbReference>
<dbReference type="Gene3D" id="1.25.40.20">
    <property type="entry name" value="Ankyrin repeat-containing domain"/>
    <property type="match status" value="1"/>
</dbReference>
<organism evidence="4 5">
    <name type="scientific">Brachyspira innocens</name>
    <dbReference type="NCBI Taxonomy" id="13264"/>
    <lineage>
        <taxon>Bacteria</taxon>
        <taxon>Pseudomonadati</taxon>
        <taxon>Spirochaetota</taxon>
        <taxon>Spirochaetia</taxon>
        <taxon>Brachyspirales</taxon>
        <taxon>Brachyspiraceae</taxon>
        <taxon>Brachyspira</taxon>
    </lineage>
</organism>
<dbReference type="Pfam" id="PF13637">
    <property type="entry name" value="Ank_4"/>
    <property type="match status" value="1"/>
</dbReference>
<dbReference type="Proteomes" id="UP001175147">
    <property type="component" value="Unassembled WGS sequence"/>
</dbReference>
<dbReference type="SUPFAM" id="SSF48403">
    <property type="entry name" value="Ankyrin repeat"/>
    <property type="match status" value="1"/>
</dbReference>
<evidence type="ECO:0000256" key="3">
    <source>
        <dbReference type="PROSITE-ProRule" id="PRU00023"/>
    </source>
</evidence>
<evidence type="ECO:0000313" key="5">
    <source>
        <dbReference type="Proteomes" id="UP001175147"/>
    </source>
</evidence>
<evidence type="ECO:0000256" key="1">
    <source>
        <dbReference type="ARBA" id="ARBA00022737"/>
    </source>
</evidence>
<keyword evidence="1" id="KW-0677">Repeat</keyword>
<dbReference type="PANTHER" id="PTHR24198:SF165">
    <property type="entry name" value="ANKYRIN REPEAT-CONTAINING PROTEIN-RELATED"/>
    <property type="match status" value="1"/>
</dbReference>
<proteinExistence type="predicted"/>
<feature type="repeat" description="ANK" evidence="3">
    <location>
        <begin position="52"/>
        <end position="84"/>
    </location>
</feature>
<accession>A0ABT8YZG5</accession>
<keyword evidence="2 3" id="KW-0040">ANK repeat</keyword>
<dbReference type="InterPro" id="IPR036770">
    <property type="entry name" value="Ankyrin_rpt-contain_sf"/>
</dbReference>
<sequence>MRVLIIISLLISNAILFADIKIGFFSAIHSGDIKTVQEYIEMGINVNMQDDMKRTPLMIAMYKNDMKMAKLFIDNGANVNIQDNKFNSPFLYACEKGYINTIKIMYGNADTKVVNIYGANALTLACEKGHWETVQFLLENTDVDVNHIDNLSRTALLEIAIFGKDTINYVEIVKLLLEHNADKNIKDSKGNDALYYAKERNLKNIEKLLAE</sequence>
<evidence type="ECO:0000313" key="4">
    <source>
        <dbReference type="EMBL" id="MDO7020524.1"/>
    </source>
</evidence>
<keyword evidence="5" id="KW-1185">Reference proteome</keyword>
<name>A0ABT8YZG5_9SPIR</name>
<dbReference type="PROSITE" id="PS50088">
    <property type="entry name" value="ANK_REPEAT"/>
    <property type="match status" value="1"/>
</dbReference>
<dbReference type="EMBL" id="JAUPBM010000077">
    <property type="protein sequence ID" value="MDO7020524.1"/>
    <property type="molecule type" value="Genomic_DNA"/>
</dbReference>
<protein>
    <submittedName>
        <fullName evidence="4">Ankyrin repeat domain-containing protein</fullName>
    </submittedName>
</protein>
<comment type="caution">
    <text evidence="4">The sequence shown here is derived from an EMBL/GenBank/DDBJ whole genome shotgun (WGS) entry which is preliminary data.</text>
</comment>
<reference evidence="4" key="1">
    <citation type="submission" date="2023-07" db="EMBL/GenBank/DDBJ databases">
        <title>Mucosal microbiota of week-old chicken and adult hens.</title>
        <authorList>
            <person name="Volf J."/>
            <person name="Karasova D."/>
            <person name="Crhanova M."/>
            <person name="Faldynova M."/>
            <person name="Prikrylova H."/>
            <person name="Zeman M."/>
            <person name="Babak V."/>
            <person name="Rajova J."/>
            <person name="Rychlik I."/>
        </authorList>
    </citation>
    <scope>NUCLEOTIDE SEQUENCE</scope>
    <source>
        <strain evidence="4">ET902</strain>
    </source>
</reference>
<dbReference type="SMART" id="SM00248">
    <property type="entry name" value="ANK"/>
    <property type="match status" value="5"/>
</dbReference>
<dbReference type="InterPro" id="IPR002110">
    <property type="entry name" value="Ankyrin_rpt"/>
</dbReference>
<evidence type="ECO:0000256" key="2">
    <source>
        <dbReference type="ARBA" id="ARBA00023043"/>
    </source>
</evidence>